<gene>
    <name evidence="4" type="ORF">BD626DRAFT_548254</name>
</gene>
<dbReference type="OrthoDB" id="3918848at2759"/>
<proteinExistence type="predicted"/>
<evidence type="ECO:0000259" key="2">
    <source>
        <dbReference type="Pfam" id="PF16335"/>
    </source>
</evidence>
<keyword evidence="1" id="KW-0732">Signal</keyword>
<feature type="signal peptide" evidence="1">
    <location>
        <begin position="1"/>
        <end position="18"/>
    </location>
</feature>
<feature type="domain" description="Glutaminase A N-terminal" evidence="3">
    <location>
        <begin position="102"/>
        <end position="331"/>
    </location>
</feature>
<protein>
    <recommendedName>
        <fullName evidence="6">DUF5127 domain-containing protein</fullName>
    </recommendedName>
</protein>
<dbReference type="AlphaFoldDB" id="A0A550CDC7"/>
<dbReference type="STRING" id="97359.A0A550CDC7"/>
<comment type="caution">
    <text evidence="4">The sequence shown here is derived from an EMBL/GenBank/DDBJ whole genome shotgun (WGS) entry which is preliminary data.</text>
</comment>
<sequence length="597" mass="65108">MRATLCCLAFALLSTVVAQQSSSGFTPLWVPLAERTPHFNAWKRSTATDWAVSPFNTMKQGHILAWTGYVKVDDVIYTFNGVVFDGANFNATASQVWRVTPTRTIQTSQAGPVQITATWTSPIEPEDLVKQSMPFVYFSMKAASTDGSSHSVQFYSDVSAEWLSNDLTTIVEWDTTTTANSIYHKASPQDPQPMVEESGLAQDGTLYYGVAKSSAVTWQTGEADDMRGQFNATHNLKNAVDTDSRAINDRWPVFALSWDMGDVSSDEEEAVFALGFARRPVIEYDAGDATQERYPYFLTEYSNADDAFEAFIADYDDATKRADALDSKIMDAAGSVSSDYADLVALGARQTLAGVEWTTTDDNDTDDVLAFMRQSGDSQRTNAVETLYAAWPAFLYLNATWGQYLLEPLLRFESSTAYTKDYPAPDLGSSYPVADGNKAPAQSLAIEAAGDMLIMAYAQAQISGSGYLINKYVGLSLLRSYGLSVEHFLMWFSTTASRSGRTTSKLPNGVSGEDNANLALKGIMGIRAMAGISDALGKSDDSKSYSNTSSSYMSSWADNIAGGVNAADGMMYNLYADKLMQTKLIPDAVCFIALELR</sequence>
<dbReference type="InterPro" id="IPR033433">
    <property type="entry name" value="GtaA_N"/>
</dbReference>
<evidence type="ECO:0000313" key="4">
    <source>
        <dbReference type="EMBL" id="TRM62815.1"/>
    </source>
</evidence>
<dbReference type="Pfam" id="PF17168">
    <property type="entry name" value="DUF5127"/>
    <property type="match status" value="1"/>
</dbReference>
<dbReference type="InterPro" id="IPR052743">
    <property type="entry name" value="Glutaminase_GtaA"/>
</dbReference>
<evidence type="ECO:0008006" key="6">
    <source>
        <dbReference type="Google" id="ProtNLM"/>
    </source>
</evidence>
<dbReference type="EMBL" id="VDMD01000011">
    <property type="protein sequence ID" value="TRM62815.1"/>
    <property type="molecule type" value="Genomic_DNA"/>
</dbReference>
<dbReference type="InterPro" id="IPR032514">
    <property type="entry name" value="GtaA_central"/>
</dbReference>
<reference evidence="4 5" key="1">
    <citation type="journal article" date="2019" name="New Phytol.">
        <title>Comparative genomics reveals unique wood-decay strategies and fruiting body development in the Schizophyllaceae.</title>
        <authorList>
            <person name="Almasi E."/>
            <person name="Sahu N."/>
            <person name="Krizsan K."/>
            <person name="Balint B."/>
            <person name="Kovacs G.M."/>
            <person name="Kiss B."/>
            <person name="Cseklye J."/>
            <person name="Drula E."/>
            <person name="Henrissat B."/>
            <person name="Nagy I."/>
            <person name="Chovatia M."/>
            <person name="Adam C."/>
            <person name="LaButti K."/>
            <person name="Lipzen A."/>
            <person name="Riley R."/>
            <person name="Grigoriev I.V."/>
            <person name="Nagy L.G."/>
        </authorList>
    </citation>
    <scope>NUCLEOTIDE SEQUENCE [LARGE SCALE GENOMIC DNA]</scope>
    <source>
        <strain evidence="4 5">NL-1724</strain>
    </source>
</reference>
<feature type="chain" id="PRO_5022005871" description="DUF5127 domain-containing protein" evidence="1">
    <location>
        <begin position="19"/>
        <end position="597"/>
    </location>
</feature>
<keyword evidence="5" id="KW-1185">Reference proteome</keyword>
<feature type="domain" description="Glutaminase A central" evidence="2">
    <location>
        <begin position="337"/>
        <end position="589"/>
    </location>
</feature>
<name>A0A550CDC7_9AGAR</name>
<evidence type="ECO:0000259" key="3">
    <source>
        <dbReference type="Pfam" id="PF17168"/>
    </source>
</evidence>
<dbReference type="Pfam" id="PF16335">
    <property type="entry name" value="GtaA_6_Hairpin"/>
    <property type="match status" value="1"/>
</dbReference>
<evidence type="ECO:0000256" key="1">
    <source>
        <dbReference type="SAM" id="SignalP"/>
    </source>
</evidence>
<organism evidence="4 5">
    <name type="scientific">Schizophyllum amplum</name>
    <dbReference type="NCBI Taxonomy" id="97359"/>
    <lineage>
        <taxon>Eukaryota</taxon>
        <taxon>Fungi</taxon>
        <taxon>Dikarya</taxon>
        <taxon>Basidiomycota</taxon>
        <taxon>Agaricomycotina</taxon>
        <taxon>Agaricomycetes</taxon>
        <taxon>Agaricomycetidae</taxon>
        <taxon>Agaricales</taxon>
        <taxon>Schizophyllaceae</taxon>
        <taxon>Schizophyllum</taxon>
    </lineage>
</organism>
<dbReference type="Proteomes" id="UP000320762">
    <property type="component" value="Unassembled WGS sequence"/>
</dbReference>
<evidence type="ECO:0000313" key="5">
    <source>
        <dbReference type="Proteomes" id="UP000320762"/>
    </source>
</evidence>
<accession>A0A550CDC7</accession>
<dbReference type="PANTHER" id="PTHR31987:SF1">
    <property type="entry name" value="GLUTAMINASE A"/>
    <property type="match status" value="1"/>
</dbReference>
<dbReference type="PANTHER" id="PTHR31987">
    <property type="entry name" value="GLUTAMINASE A-RELATED"/>
    <property type="match status" value="1"/>
</dbReference>